<accession>A0A1R1Y132</accession>
<evidence type="ECO:0000313" key="1">
    <source>
        <dbReference type="EMBL" id="OMJ20610.1"/>
    </source>
</evidence>
<sequence length="117" mass="13068">MIPAHPQNSHTPLIPTRTLSRPLPQSSNTIRLHFHLHLRPCLSSPSPPPPSHHLSSVVTHSLLHFLSVITSLCVASSSVTTFSPPLHLLSFRHRQSFEIILFALSLFIIHNSSTMLY</sequence>
<reference evidence="1 2" key="1">
    <citation type="submission" date="2017-01" db="EMBL/GenBank/DDBJ databases">
        <authorList>
            <person name="Mah S.A."/>
            <person name="Swanson W.J."/>
            <person name="Moy G.W."/>
            <person name="Vacquier V.D."/>
        </authorList>
    </citation>
    <scope>NUCLEOTIDE SEQUENCE [LARGE SCALE GENOMIC DNA]</scope>
    <source>
        <strain evidence="1 2">GSMNP</strain>
    </source>
</reference>
<protein>
    <submittedName>
        <fullName evidence="1">Uncharacterized protein</fullName>
    </submittedName>
</protein>
<evidence type="ECO:0000313" key="2">
    <source>
        <dbReference type="Proteomes" id="UP000187283"/>
    </source>
</evidence>
<gene>
    <name evidence="1" type="ORF">AYI70_g3998</name>
</gene>
<proteinExistence type="predicted"/>
<dbReference type="EMBL" id="LSSN01001194">
    <property type="protein sequence ID" value="OMJ20610.1"/>
    <property type="molecule type" value="Genomic_DNA"/>
</dbReference>
<dbReference type="Proteomes" id="UP000187283">
    <property type="component" value="Unassembled WGS sequence"/>
</dbReference>
<dbReference type="AlphaFoldDB" id="A0A1R1Y132"/>
<name>A0A1R1Y132_9FUNG</name>
<keyword evidence="2" id="KW-1185">Reference proteome</keyword>
<organism evidence="1 2">
    <name type="scientific">Smittium culicis</name>
    <dbReference type="NCBI Taxonomy" id="133412"/>
    <lineage>
        <taxon>Eukaryota</taxon>
        <taxon>Fungi</taxon>
        <taxon>Fungi incertae sedis</taxon>
        <taxon>Zoopagomycota</taxon>
        <taxon>Kickxellomycotina</taxon>
        <taxon>Harpellomycetes</taxon>
        <taxon>Harpellales</taxon>
        <taxon>Legeriomycetaceae</taxon>
        <taxon>Smittium</taxon>
    </lineage>
</organism>
<comment type="caution">
    <text evidence="1">The sequence shown here is derived from an EMBL/GenBank/DDBJ whole genome shotgun (WGS) entry which is preliminary data.</text>
</comment>